<reference evidence="1" key="1">
    <citation type="journal article" date="2020" name="bioRxiv">
        <title>A rank-normalized archaeal taxonomy based on genome phylogeny resolves widespread incomplete and uneven classifications.</title>
        <authorList>
            <person name="Rinke C."/>
            <person name="Chuvochina M."/>
            <person name="Mussig A.J."/>
            <person name="Chaumeil P.-A."/>
            <person name="Waite D.W."/>
            <person name="Whitman W.B."/>
            <person name="Parks D.H."/>
            <person name="Hugenholtz P."/>
        </authorList>
    </citation>
    <scope>NUCLEOTIDE SEQUENCE</scope>
    <source>
        <strain evidence="1">UBA10011</strain>
    </source>
</reference>
<dbReference type="AlphaFoldDB" id="A0A7J4IWN8"/>
<evidence type="ECO:0000313" key="1">
    <source>
        <dbReference type="EMBL" id="HIH08675.1"/>
    </source>
</evidence>
<dbReference type="Proteomes" id="UP000577419">
    <property type="component" value="Unassembled WGS sequence"/>
</dbReference>
<reference evidence="2" key="3">
    <citation type="submission" date="2021-05" db="EMBL/GenBank/DDBJ databases">
        <title>Protein family content uncovers lineage relationships and bacterial pathway maintenance mechanisms in DPANN archaea.</title>
        <authorList>
            <person name="Castelle C.J."/>
            <person name="Meheust R."/>
            <person name="Jaffe A.L."/>
            <person name="Seitz K."/>
            <person name="Gong X."/>
            <person name="Baker B.J."/>
            <person name="Banfield J.F."/>
        </authorList>
    </citation>
    <scope>NUCLEOTIDE SEQUENCE</scope>
    <source>
        <strain evidence="2">RIFCSPHIGHO2_01_FULL_GW2011_AR10_43_9</strain>
    </source>
</reference>
<gene>
    <name evidence="1" type="ORF">HA237_04875</name>
    <name evidence="2" type="ORF">J4224_03860</name>
</gene>
<dbReference type="Proteomes" id="UP000683213">
    <property type="component" value="Unassembled WGS sequence"/>
</dbReference>
<proteinExistence type="predicted"/>
<dbReference type="EMBL" id="DUFG01000022">
    <property type="protein sequence ID" value="HIH08675.1"/>
    <property type="molecule type" value="Genomic_DNA"/>
</dbReference>
<comment type="caution">
    <text evidence="1">The sequence shown here is derived from an EMBL/GenBank/DDBJ whole genome shotgun (WGS) entry which is preliminary data.</text>
</comment>
<evidence type="ECO:0000313" key="2">
    <source>
        <dbReference type="EMBL" id="MBS3059529.1"/>
    </source>
</evidence>
<accession>A0A7J4IWN8</accession>
<dbReference type="EMBL" id="JAGVWF010000054">
    <property type="protein sequence ID" value="MBS3059529.1"/>
    <property type="molecule type" value="Genomic_DNA"/>
</dbReference>
<name>A0A7J4IWN8_9ARCH</name>
<sequence length="427" mass="45460">MSAKFFVFFLFVVLAAGLVFATDYECEFDYRANVNCSAVGAAETFCQLAGPGPVANNPAVPTTCITNTPATPGKVICTLKNYNGPANSIRCSNTPSYVRGPDAVGGAVSGGCPYNDCELNQISCASAFAYQKCVVDSSDPRCNKWQATNCVANAPCRSSTPAELAVCAGLNSNQIESRNGVYFVVSGSPPAGGQPAQPVNNAGGKGSYPYNGKTYYVVTSTDSSLDTGNEVCASVGKKCVGYTGYATDICKYFHPDATVTTTVNGSKAGFYCNGPPQTGLACGTSFNNCQICPACNVNMDCSTPIGNLFREMYVECGTGQNPFGNFVFFGFGDGTYNAEIQNYNGSTTVYTFDLQNGQITNYKEGVLGPSAKGTFRTSATVLDTIKNSSDPAKEAVNQLKNDGIQYFPNNLIDHVWFFFFRLFLNFR</sequence>
<protein>
    <submittedName>
        <fullName evidence="1">Uncharacterized protein</fullName>
    </submittedName>
</protein>
<organism evidence="1 3">
    <name type="scientific">Candidatus Iainarchaeum sp</name>
    <dbReference type="NCBI Taxonomy" id="3101447"/>
    <lineage>
        <taxon>Archaea</taxon>
        <taxon>Candidatus Iainarchaeota</taxon>
        <taxon>Candidatus Iainarchaeia</taxon>
        <taxon>Candidatus Iainarchaeales</taxon>
        <taxon>Candidatus Iainarchaeaceae</taxon>
        <taxon>Candidatus Iainarchaeum</taxon>
    </lineage>
</organism>
<evidence type="ECO:0000313" key="3">
    <source>
        <dbReference type="Proteomes" id="UP000577419"/>
    </source>
</evidence>
<reference evidence="2" key="2">
    <citation type="submission" date="2021-03" db="EMBL/GenBank/DDBJ databases">
        <authorList>
            <person name="Jaffe A."/>
        </authorList>
    </citation>
    <scope>NUCLEOTIDE SEQUENCE</scope>
    <source>
        <strain evidence="2">RIFCSPHIGHO2_01_FULL_GW2011_AR10_43_9</strain>
    </source>
</reference>